<protein>
    <submittedName>
        <fullName evidence="3">DUF4147 domain-containing protein</fullName>
    </submittedName>
</protein>
<dbReference type="Pfam" id="PF13660">
    <property type="entry name" value="DUF4147"/>
    <property type="match status" value="1"/>
</dbReference>
<dbReference type="PANTHER" id="PTHR12227">
    <property type="entry name" value="GLYCERATE KINASE"/>
    <property type="match status" value="1"/>
</dbReference>
<dbReference type="InterPro" id="IPR037035">
    <property type="entry name" value="GK-like_C_sf"/>
</dbReference>
<proteinExistence type="predicted"/>
<sequence>MSPELSQMRHIALTVFQAGVDRADPFRAVQVALHSHPAAEHHLQIIAVGKAAMRMTQAALSRIPAPLGVIVVTNYENAGELSGARVFAAGHPVPDENGVMAADAVCDALQKAQGNILALISGGGSALLPAPVPGITLADKQAVNSSLLSSGADIETMNLVRQNISRLKGGGFLRLAAPAQVRALILSDVVSDDLRAIASGPTASPLGNRMQARAALEELEIWGDMPPSVRDHLSQPDDMQPNLIAENDIIGSNQISLDAMAAQVPDARVLATPLTGDVRDAAAQIIQFANGPGAYLFGGETTVRITGQGKGGRNQELALRVAMLAEQAGWDNWVYLQGGTDGRDGPTDAAGGVVDAGTLDRARTNGIDPNAILVKNDSYHLLSATGDLLITGATGTNVADLGVLIRW</sequence>
<gene>
    <name evidence="3" type="ORF">HRQ87_06135</name>
</gene>
<organism evidence="3 4">
    <name type="scientific">Parasulfitobacter algicola</name>
    <dbReference type="NCBI Taxonomy" id="2614809"/>
    <lineage>
        <taxon>Bacteria</taxon>
        <taxon>Pseudomonadati</taxon>
        <taxon>Pseudomonadota</taxon>
        <taxon>Alphaproteobacteria</taxon>
        <taxon>Rhodobacterales</taxon>
        <taxon>Roseobacteraceae</taxon>
        <taxon>Parasulfitobacter</taxon>
    </lineage>
</organism>
<dbReference type="InterPro" id="IPR038614">
    <property type="entry name" value="GK_N_sf"/>
</dbReference>
<dbReference type="InterPro" id="IPR025286">
    <property type="entry name" value="MOFRL_assoc_dom"/>
</dbReference>
<dbReference type="EMBL" id="JABUFE010000003">
    <property type="protein sequence ID" value="NSX54376.1"/>
    <property type="molecule type" value="Genomic_DNA"/>
</dbReference>
<evidence type="ECO:0000259" key="1">
    <source>
        <dbReference type="Pfam" id="PF05161"/>
    </source>
</evidence>
<feature type="domain" description="MOFRL" evidence="1">
    <location>
        <begin position="294"/>
        <end position="400"/>
    </location>
</feature>
<evidence type="ECO:0000313" key="4">
    <source>
        <dbReference type="Proteomes" id="UP000777935"/>
    </source>
</evidence>
<evidence type="ECO:0000259" key="2">
    <source>
        <dbReference type="Pfam" id="PF13660"/>
    </source>
</evidence>
<accession>A0ABX2INB3</accession>
<comment type="caution">
    <text evidence="3">The sequence shown here is derived from an EMBL/GenBank/DDBJ whole genome shotgun (WGS) entry which is preliminary data.</text>
</comment>
<feature type="domain" description="MOFRL-associated" evidence="2">
    <location>
        <begin position="12"/>
        <end position="233"/>
    </location>
</feature>
<dbReference type="Gene3D" id="3.40.1480.10">
    <property type="entry name" value="MOFRL domain"/>
    <property type="match status" value="1"/>
</dbReference>
<dbReference type="PANTHER" id="PTHR12227:SF0">
    <property type="entry name" value="GLYCERATE KINASE"/>
    <property type="match status" value="1"/>
</dbReference>
<keyword evidence="4" id="KW-1185">Reference proteome</keyword>
<dbReference type="Pfam" id="PF05161">
    <property type="entry name" value="MOFRL"/>
    <property type="match status" value="1"/>
</dbReference>
<dbReference type="Proteomes" id="UP000777935">
    <property type="component" value="Unassembled WGS sequence"/>
</dbReference>
<dbReference type="InterPro" id="IPR039760">
    <property type="entry name" value="MOFRL_protein"/>
</dbReference>
<reference evidence="3 4" key="1">
    <citation type="submission" date="2020-06" db="EMBL/GenBank/DDBJ databases">
        <title>Sulfitobacter algicola sp. nov., isolated from green algae.</title>
        <authorList>
            <person name="Wang C."/>
        </authorList>
    </citation>
    <scope>NUCLEOTIDE SEQUENCE [LARGE SCALE GENOMIC DNA]</scope>
    <source>
        <strain evidence="3 4">1151</strain>
    </source>
</reference>
<dbReference type="SUPFAM" id="SSF82544">
    <property type="entry name" value="GckA/TtuD-like"/>
    <property type="match status" value="1"/>
</dbReference>
<dbReference type="RefSeq" id="WP_174136372.1">
    <property type="nucleotide sequence ID" value="NZ_JABUFE010000003.1"/>
</dbReference>
<evidence type="ECO:0000313" key="3">
    <source>
        <dbReference type="EMBL" id="NSX54376.1"/>
    </source>
</evidence>
<dbReference type="Gene3D" id="3.40.50.10180">
    <property type="entry name" value="Glycerate kinase, MOFRL-like N-terminal domain"/>
    <property type="match status" value="1"/>
</dbReference>
<dbReference type="InterPro" id="IPR007835">
    <property type="entry name" value="MOFRL"/>
</dbReference>
<name>A0ABX2INB3_9RHOB</name>